<protein>
    <submittedName>
        <fullName evidence="1">Uncharacterized protein</fullName>
    </submittedName>
</protein>
<dbReference type="AlphaFoldDB" id="A0A438E2W6"/>
<reference evidence="1 2" key="1">
    <citation type="journal article" date="2018" name="PLoS Genet.">
        <title>Population sequencing reveals clonal diversity and ancestral inbreeding in the grapevine cultivar Chardonnay.</title>
        <authorList>
            <person name="Roach M.J."/>
            <person name="Johnson D.L."/>
            <person name="Bohlmann J."/>
            <person name="van Vuuren H.J."/>
            <person name="Jones S.J."/>
            <person name="Pretorius I.S."/>
            <person name="Schmidt S.A."/>
            <person name="Borneman A.R."/>
        </authorList>
    </citation>
    <scope>NUCLEOTIDE SEQUENCE [LARGE SCALE GENOMIC DNA]</scope>
    <source>
        <strain evidence="2">cv. Chardonnay</strain>
        <tissue evidence="1">Leaf</tissue>
    </source>
</reference>
<evidence type="ECO:0000313" key="2">
    <source>
        <dbReference type="Proteomes" id="UP000288805"/>
    </source>
</evidence>
<evidence type="ECO:0000313" key="1">
    <source>
        <dbReference type="EMBL" id="RVW42048.1"/>
    </source>
</evidence>
<dbReference type="Proteomes" id="UP000288805">
    <property type="component" value="Unassembled WGS sequence"/>
</dbReference>
<dbReference type="EMBL" id="QGNW01001416">
    <property type="protein sequence ID" value="RVW42048.1"/>
    <property type="molecule type" value="Genomic_DNA"/>
</dbReference>
<organism evidence="1 2">
    <name type="scientific">Vitis vinifera</name>
    <name type="common">Grape</name>
    <dbReference type="NCBI Taxonomy" id="29760"/>
    <lineage>
        <taxon>Eukaryota</taxon>
        <taxon>Viridiplantae</taxon>
        <taxon>Streptophyta</taxon>
        <taxon>Embryophyta</taxon>
        <taxon>Tracheophyta</taxon>
        <taxon>Spermatophyta</taxon>
        <taxon>Magnoliopsida</taxon>
        <taxon>eudicotyledons</taxon>
        <taxon>Gunneridae</taxon>
        <taxon>Pentapetalae</taxon>
        <taxon>rosids</taxon>
        <taxon>Vitales</taxon>
        <taxon>Vitaceae</taxon>
        <taxon>Viteae</taxon>
        <taxon>Vitis</taxon>
    </lineage>
</organism>
<sequence>MTTTPIFRCCHRGFKDGMNIINLLVKDGIAMNSRKLLGHDLSDYDYAAANPRHDPCKKGKSKRF</sequence>
<gene>
    <name evidence="1" type="ORF">CK203_093292</name>
</gene>
<proteinExistence type="predicted"/>
<comment type="caution">
    <text evidence="1">The sequence shown here is derived from an EMBL/GenBank/DDBJ whole genome shotgun (WGS) entry which is preliminary data.</text>
</comment>
<dbReference type="PANTHER" id="PTHR34467:SF7">
    <property type="entry name" value="TRANSMEMBRANE PROTEIN"/>
    <property type="match status" value="1"/>
</dbReference>
<name>A0A438E2W6_VITVI</name>
<accession>A0A438E2W6</accession>
<dbReference type="PANTHER" id="PTHR34467">
    <property type="entry name" value="TRANSMEMBRANE PROTEIN"/>
    <property type="match status" value="1"/>
</dbReference>